<gene>
    <name evidence="2" type="ORF">FBUS_02082</name>
</gene>
<sequence>MTDAARLTWLASLSTGAMFMNFCLITGIFQISLLRLWRTVNNVVGHARRPCAHLIRCIHSSDAGCTGPAEPKTEASSPHTKSSRLNVGRDARFTEPNICLDSVLQVVSAFHFQIPSVIQNASVDLLLVGTLLDPVLFFYGLRSIRFSFARCWCRHALENVIFPHKRQDQAQTETNQLHISVVRVDVDFRSV</sequence>
<comment type="caution">
    <text evidence="2">The sequence shown here is derived from an EMBL/GenBank/DDBJ whole genome shotgun (WGS) entry which is preliminary data.</text>
</comment>
<keyword evidence="1" id="KW-1133">Transmembrane helix</keyword>
<reference evidence="2" key="1">
    <citation type="submission" date="2019-05" db="EMBL/GenBank/DDBJ databases">
        <title>Annotation for the trematode Fasciolopsis buski.</title>
        <authorList>
            <person name="Choi Y.-J."/>
        </authorList>
    </citation>
    <scope>NUCLEOTIDE SEQUENCE</scope>
    <source>
        <strain evidence="2">HT</strain>
        <tissue evidence="2">Whole worm</tissue>
    </source>
</reference>
<evidence type="ECO:0000313" key="2">
    <source>
        <dbReference type="EMBL" id="KAA0192280.1"/>
    </source>
</evidence>
<name>A0A8E0RVR7_9TREM</name>
<feature type="transmembrane region" description="Helical" evidence="1">
    <location>
        <begin position="6"/>
        <end position="29"/>
    </location>
</feature>
<organism evidence="2 3">
    <name type="scientific">Fasciolopsis buskii</name>
    <dbReference type="NCBI Taxonomy" id="27845"/>
    <lineage>
        <taxon>Eukaryota</taxon>
        <taxon>Metazoa</taxon>
        <taxon>Spiralia</taxon>
        <taxon>Lophotrochozoa</taxon>
        <taxon>Platyhelminthes</taxon>
        <taxon>Trematoda</taxon>
        <taxon>Digenea</taxon>
        <taxon>Plagiorchiida</taxon>
        <taxon>Echinostomata</taxon>
        <taxon>Echinostomatoidea</taxon>
        <taxon>Fasciolidae</taxon>
        <taxon>Fasciolopsis</taxon>
    </lineage>
</organism>
<keyword evidence="1" id="KW-0472">Membrane</keyword>
<proteinExistence type="predicted"/>
<evidence type="ECO:0000313" key="3">
    <source>
        <dbReference type="Proteomes" id="UP000728185"/>
    </source>
</evidence>
<dbReference type="EMBL" id="LUCM01005771">
    <property type="protein sequence ID" value="KAA0192280.1"/>
    <property type="molecule type" value="Genomic_DNA"/>
</dbReference>
<protein>
    <submittedName>
        <fullName evidence="2">Uncharacterized protein</fullName>
    </submittedName>
</protein>
<evidence type="ECO:0000256" key="1">
    <source>
        <dbReference type="SAM" id="Phobius"/>
    </source>
</evidence>
<accession>A0A8E0RVR7</accession>
<dbReference type="AlphaFoldDB" id="A0A8E0RVR7"/>
<keyword evidence="3" id="KW-1185">Reference proteome</keyword>
<keyword evidence="1" id="KW-0812">Transmembrane</keyword>
<dbReference type="Proteomes" id="UP000728185">
    <property type="component" value="Unassembled WGS sequence"/>
</dbReference>